<gene>
    <name evidence="2" type="ORF">SACC_08050</name>
</gene>
<keyword evidence="3" id="KW-1185">Reference proteome</keyword>
<reference evidence="2 3" key="1">
    <citation type="journal article" date="2022" name="Microbiol. Resour. Announc.">
        <title>Complete Genome Sequence of the Hyperthermophilic and Acidophilic Archaeon Saccharolobus caldissimus Strain HS-3T.</title>
        <authorList>
            <person name="Sakai H.D."/>
            <person name="Kurosawa N."/>
        </authorList>
    </citation>
    <scope>NUCLEOTIDE SEQUENCE [LARGE SCALE GENOMIC DNA]</scope>
    <source>
        <strain evidence="2 3">JCM32116</strain>
    </source>
</reference>
<dbReference type="AlphaFoldDB" id="A0AAQ4CPQ7"/>
<protein>
    <recommendedName>
        <fullName evidence="4">Chromatin protein Cren7</fullName>
    </recommendedName>
</protein>
<evidence type="ECO:0008006" key="4">
    <source>
        <dbReference type="Google" id="ProtNLM"/>
    </source>
</evidence>
<proteinExistence type="predicted"/>
<accession>A0AAQ4CPQ7</accession>
<dbReference type="EMBL" id="AP025226">
    <property type="protein sequence ID" value="BDB97788.1"/>
    <property type="molecule type" value="Genomic_DNA"/>
</dbReference>
<sequence length="110" mass="12135">MMPKKKQSDPYVCPNCGTKVDKPQKTWQLISPLPDSYGRITITVMGSFVCPNCGNRWKAVVSKIKAGGSSVEIEGKKGVKKIESKDSSEKAEEGEIIELDLSDLDEDEEE</sequence>
<dbReference type="Proteomes" id="UP001319921">
    <property type="component" value="Chromosome"/>
</dbReference>
<organism evidence="2 3">
    <name type="scientific">Saccharolobus caldissimus</name>
    <dbReference type="NCBI Taxonomy" id="1702097"/>
    <lineage>
        <taxon>Archaea</taxon>
        <taxon>Thermoproteota</taxon>
        <taxon>Thermoprotei</taxon>
        <taxon>Sulfolobales</taxon>
        <taxon>Sulfolobaceae</taxon>
        <taxon>Saccharolobus</taxon>
    </lineage>
</organism>
<evidence type="ECO:0000313" key="2">
    <source>
        <dbReference type="EMBL" id="BDB97788.1"/>
    </source>
</evidence>
<name>A0AAQ4CPQ7_9CREN</name>
<feature type="region of interest" description="Disordered" evidence="1">
    <location>
        <begin position="77"/>
        <end position="110"/>
    </location>
</feature>
<dbReference type="KEGG" id="scas:SACC_08050"/>
<feature type="compositionally biased region" description="Acidic residues" evidence="1">
    <location>
        <begin position="94"/>
        <end position="110"/>
    </location>
</feature>
<feature type="compositionally biased region" description="Basic and acidic residues" evidence="1">
    <location>
        <begin position="77"/>
        <end position="93"/>
    </location>
</feature>
<evidence type="ECO:0000256" key="1">
    <source>
        <dbReference type="SAM" id="MobiDB-lite"/>
    </source>
</evidence>
<evidence type="ECO:0000313" key="3">
    <source>
        <dbReference type="Proteomes" id="UP001319921"/>
    </source>
</evidence>